<dbReference type="EMBL" id="CP035758">
    <property type="protein sequence ID" value="QBD77133.1"/>
    <property type="molecule type" value="Genomic_DNA"/>
</dbReference>
<dbReference type="GO" id="GO:0016787">
    <property type="term" value="F:hydrolase activity"/>
    <property type="evidence" value="ECO:0007669"/>
    <property type="project" value="UniProtKB-KW"/>
</dbReference>
<keyword evidence="2" id="KW-0378">Hydrolase</keyword>
<dbReference type="KEGG" id="kbs:EPA93_14435"/>
<dbReference type="InterPro" id="IPR001466">
    <property type="entry name" value="Beta-lactam-related"/>
</dbReference>
<dbReference type="SUPFAM" id="SSF56601">
    <property type="entry name" value="beta-lactamase/transpeptidase-like"/>
    <property type="match status" value="1"/>
</dbReference>
<evidence type="ECO:0000259" key="1">
    <source>
        <dbReference type="Pfam" id="PF00144"/>
    </source>
</evidence>
<dbReference type="PANTHER" id="PTHR43283:SF3">
    <property type="entry name" value="BETA-LACTAMASE FAMILY PROTEIN (AFU_ORTHOLOGUE AFUA_5G07500)"/>
    <property type="match status" value="1"/>
</dbReference>
<name>A0A4P6JPJ0_KTERU</name>
<reference evidence="2 3" key="1">
    <citation type="submission" date="2019-01" db="EMBL/GenBank/DDBJ databases">
        <title>Ktedonosporobacter rubrisoli SCAWS-G2.</title>
        <authorList>
            <person name="Huang Y."/>
            <person name="Yan B."/>
        </authorList>
    </citation>
    <scope>NUCLEOTIDE SEQUENCE [LARGE SCALE GENOMIC DNA]</scope>
    <source>
        <strain evidence="2 3">SCAWS-G2</strain>
    </source>
</reference>
<dbReference type="Pfam" id="PF00144">
    <property type="entry name" value="Beta-lactamase"/>
    <property type="match status" value="1"/>
</dbReference>
<dbReference type="PANTHER" id="PTHR43283">
    <property type="entry name" value="BETA-LACTAMASE-RELATED"/>
    <property type="match status" value="1"/>
</dbReference>
<dbReference type="OrthoDB" id="9770183at2"/>
<gene>
    <name evidence="2" type="ORF">EPA93_14435</name>
</gene>
<dbReference type="InterPro" id="IPR012338">
    <property type="entry name" value="Beta-lactam/transpept-like"/>
</dbReference>
<dbReference type="AlphaFoldDB" id="A0A4P6JPJ0"/>
<feature type="domain" description="Beta-lactamase-related" evidence="1">
    <location>
        <begin position="3"/>
        <end position="162"/>
    </location>
</feature>
<evidence type="ECO:0000313" key="2">
    <source>
        <dbReference type="EMBL" id="QBD77133.1"/>
    </source>
</evidence>
<dbReference type="Gene3D" id="3.40.710.10">
    <property type="entry name" value="DD-peptidase/beta-lactamase superfamily"/>
    <property type="match status" value="1"/>
</dbReference>
<accession>A0A4P6JPJ0</accession>
<keyword evidence="3" id="KW-1185">Reference proteome</keyword>
<organism evidence="2 3">
    <name type="scientific">Ktedonosporobacter rubrisoli</name>
    <dbReference type="NCBI Taxonomy" id="2509675"/>
    <lineage>
        <taxon>Bacteria</taxon>
        <taxon>Bacillati</taxon>
        <taxon>Chloroflexota</taxon>
        <taxon>Ktedonobacteria</taxon>
        <taxon>Ktedonobacterales</taxon>
        <taxon>Ktedonosporobacteraceae</taxon>
        <taxon>Ktedonosporobacter</taxon>
    </lineage>
</organism>
<dbReference type="InterPro" id="IPR050789">
    <property type="entry name" value="Diverse_Enzym_Activities"/>
</dbReference>
<protein>
    <submittedName>
        <fullName evidence="2">Class C beta-lactamase-related serine hydrolase</fullName>
    </submittedName>
</protein>
<sequence>MAGTSFVVSPEKLSRLSVLYGPAPNGELAILDHPQTTGWAEPPLFASGGAGLISTADDYLRFARMLLNKGMLDGSRLLSRRTVEAMTTDYLTPEQHTHATFAFSNNQMWANRGFGYGVQVLTKQTGLGPSIGTFGWPGAFGTAWYVDPHEDLIAIILLQYQNAIVAADWRSQVGDDFLTLTYQAIND</sequence>
<proteinExistence type="predicted"/>
<evidence type="ECO:0000313" key="3">
    <source>
        <dbReference type="Proteomes" id="UP000290365"/>
    </source>
</evidence>
<dbReference type="Proteomes" id="UP000290365">
    <property type="component" value="Chromosome"/>
</dbReference>